<dbReference type="Gene3D" id="1.10.3720.10">
    <property type="entry name" value="MetI-like"/>
    <property type="match status" value="1"/>
</dbReference>
<evidence type="ECO:0000256" key="8">
    <source>
        <dbReference type="RuleBase" id="RU363032"/>
    </source>
</evidence>
<dbReference type="NCBIfam" id="TIGR01726">
    <property type="entry name" value="HEQRo_perm_3TM"/>
    <property type="match status" value="1"/>
</dbReference>
<dbReference type="GO" id="GO:0043190">
    <property type="term" value="C:ATP-binding cassette (ABC) transporter complex"/>
    <property type="evidence" value="ECO:0007669"/>
    <property type="project" value="InterPro"/>
</dbReference>
<comment type="similarity">
    <text evidence="8">Belongs to the binding-protein-dependent transport system permease family.</text>
</comment>
<evidence type="ECO:0000256" key="1">
    <source>
        <dbReference type="ARBA" id="ARBA00004651"/>
    </source>
</evidence>
<dbReference type="RefSeq" id="WP_124970039.1">
    <property type="nucleotide sequence ID" value="NZ_RQVS01000003.1"/>
</dbReference>
<keyword evidence="7 8" id="KW-0472">Membrane</keyword>
<comment type="subcellular location">
    <subcellularLocation>
        <location evidence="1 8">Cell membrane</location>
        <topology evidence="1 8">Multi-pass membrane protein</topology>
    </subcellularLocation>
</comment>
<keyword evidence="6 8" id="KW-1133">Transmembrane helix</keyword>
<keyword evidence="4 8" id="KW-0812">Transmembrane</keyword>
<dbReference type="OrthoDB" id="92598at2"/>
<evidence type="ECO:0000256" key="4">
    <source>
        <dbReference type="ARBA" id="ARBA00022692"/>
    </source>
</evidence>
<dbReference type="PANTHER" id="PTHR30614:SF0">
    <property type="entry name" value="L-CYSTINE TRANSPORT SYSTEM PERMEASE PROTEIN TCYL"/>
    <property type="match status" value="1"/>
</dbReference>
<feature type="transmembrane region" description="Helical" evidence="8">
    <location>
        <begin position="46"/>
        <end position="71"/>
    </location>
</feature>
<dbReference type="InterPro" id="IPR010065">
    <property type="entry name" value="AA_ABC_transptr_permease_3TM"/>
</dbReference>
<dbReference type="Pfam" id="PF00528">
    <property type="entry name" value="BPD_transp_1"/>
    <property type="match status" value="1"/>
</dbReference>
<dbReference type="EMBL" id="RQVS01000003">
    <property type="protein sequence ID" value="RRJ87938.1"/>
    <property type="molecule type" value="Genomic_DNA"/>
</dbReference>
<sequence length="212" mass="22892">MDVLLNTLRGVPVTLGITLIAFAIGVVGGVPLALMRRSRIKPISWLAIAIIELLRGIPPVVWLFIIFFGLGTSIPQMTAFMAAVIGLGIVAAAYMAEIYRGGLRSIHNGQWEAAEVLGMRHRTVLRDVIGPQVFRVSIPAAATYGIGLLKDSSVAYVIGVTEIVYYASEQSRQTVDAIGPFLIAAAVYVIMTIPTAWATRSLDAKMRKRVAK</sequence>
<evidence type="ECO:0000256" key="5">
    <source>
        <dbReference type="ARBA" id="ARBA00022970"/>
    </source>
</evidence>
<dbReference type="PANTHER" id="PTHR30614">
    <property type="entry name" value="MEMBRANE COMPONENT OF AMINO ACID ABC TRANSPORTER"/>
    <property type="match status" value="1"/>
</dbReference>
<evidence type="ECO:0000256" key="6">
    <source>
        <dbReference type="ARBA" id="ARBA00022989"/>
    </source>
</evidence>
<evidence type="ECO:0000259" key="9">
    <source>
        <dbReference type="PROSITE" id="PS50928"/>
    </source>
</evidence>
<evidence type="ECO:0000313" key="11">
    <source>
        <dbReference type="Proteomes" id="UP000274391"/>
    </source>
</evidence>
<dbReference type="InterPro" id="IPR035906">
    <property type="entry name" value="MetI-like_sf"/>
</dbReference>
<dbReference type="PROSITE" id="PS50928">
    <property type="entry name" value="ABC_TM1"/>
    <property type="match status" value="1"/>
</dbReference>
<proteinExistence type="inferred from homology"/>
<accession>A0A3P3W0R9</accession>
<feature type="domain" description="ABC transmembrane type-1" evidence="9">
    <location>
        <begin position="11"/>
        <end position="199"/>
    </location>
</feature>
<dbReference type="GO" id="GO:0022857">
    <property type="term" value="F:transmembrane transporter activity"/>
    <property type="evidence" value="ECO:0007669"/>
    <property type="project" value="InterPro"/>
</dbReference>
<dbReference type="Proteomes" id="UP000274391">
    <property type="component" value="Unassembled WGS sequence"/>
</dbReference>
<evidence type="ECO:0000256" key="7">
    <source>
        <dbReference type="ARBA" id="ARBA00023136"/>
    </source>
</evidence>
<name>A0A3P3W0R9_9MICO</name>
<dbReference type="CDD" id="cd06261">
    <property type="entry name" value="TM_PBP2"/>
    <property type="match status" value="1"/>
</dbReference>
<dbReference type="AlphaFoldDB" id="A0A3P3W0R9"/>
<keyword evidence="11" id="KW-1185">Reference proteome</keyword>
<evidence type="ECO:0000256" key="2">
    <source>
        <dbReference type="ARBA" id="ARBA00022448"/>
    </source>
</evidence>
<comment type="caution">
    <text evidence="10">The sequence shown here is derived from an EMBL/GenBank/DDBJ whole genome shotgun (WGS) entry which is preliminary data.</text>
</comment>
<dbReference type="InterPro" id="IPR043429">
    <property type="entry name" value="ArtM/GltK/GlnP/TcyL/YhdX-like"/>
</dbReference>
<protein>
    <submittedName>
        <fullName evidence="10">Amino acid ABC transporter permease</fullName>
    </submittedName>
</protein>
<dbReference type="InterPro" id="IPR000515">
    <property type="entry name" value="MetI-like"/>
</dbReference>
<dbReference type="SUPFAM" id="SSF161098">
    <property type="entry name" value="MetI-like"/>
    <property type="match status" value="1"/>
</dbReference>
<organism evidence="10 11">
    <name type="scientific">Gulosibacter macacae</name>
    <dbReference type="NCBI Taxonomy" id="2488791"/>
    <lineage>
        <taxon>Bacteria</taxon>
        <taxon>Bacillati</taxon>
        <taxon>Actinomycetota</taxon>
        <taxon>Actinomycetes</taxon>
        <taxon>Micrococcales</taxon>
        <taxon>Microbacteriaceae</taxon>
        <taxon>Gulosibacter</taxon>
    </lineage>
</organism>
<reference evidence="10 11" key="1">
    <citation type="submission" date="2018-11" db="EMBL/GenBank/DDBJ databases">
        <title>YIM 102482-1 draft genome.</title>
        <authorList>
            <person name="Li G."/>
            <person name="Jiang Y."/>
        </authorList>
    </citation>
    <scope>NUCLEOTIDE SEQUENCE [LARGE SCALE GENOMIC DNA]</scope>
    <source>
        <strain evidence="10 11">YIM 102482-1</strain>
    </source>
</reference>
<feature type="transmembrane region" description="Helical" evidence="8">
    <location>
        <begin position="77"/>
        <end position="96"/>
    </location>
</feature>
<keyword evidence="2 8" id="KW-0813">Transport</keyword>
<evidence type="ECO:0000256" key="3">
    <source>
        <dbReference type="ARBA" id="ARBA00022475"/>
    </source>
</evidence>
<feature type="transmembrane region" description="Helical" evidence="8">
    <location>
        <begin position="12"/>
        <end position="34"/>
    </location>
</feature>
<evidence type="ECO:0000313" key="10">
    <source>
        <dbReference type="EMBL" id="RRJ87938.1"/>
    </source>
</evidence>
<keyword evidence="5" id="KW-0029">Amino-acid transport</keyword>
<keyword evidence="3" id="KW-1003">Cell membrane</keyword>
<dbReference type="GO" id="GO:0006865">
    <property type="term" value="P:amino acid transport"/>
    <property type="evidence" value="ECO:0007669"/>
    <property type="project" value="UniProtKB-KW"/>
</dbReference>
<gene>
    <name evidence="10" type="ORF">EG850_03560</name>
</gene>
<feature type="transmembrane region" description="Helical" evidence="8">
    <location>
        <begin position="177"/>
        <end position="197"/>
    </location>
</feature>